<evidence type="ECO:0000313" key="4">
    <source>
        <dbReference type="Proteomes" id="UP000267029"/>
    </source>
</evidence>
<dbReference type="Proteomes" id="UP000267029">
    <property type="component" value="Unassembled WGS sequence"/>
</dbReference>
<dbReference type="InterPro" id="IPR043791">
    <property type="entry name" value="DUF5733"/>
</dbReference>
<dbReference type="OrthoDB" id="6240802at2759"/>
<keyword evidence="4" id="KW-1185">Reference proteome</keyword>
<feature type="region of interest" description="Disordered" evidence="1">
    <location>
        <begin position="395"/>
        <end position="426"/>
    </location>
</feature>
<feature type="domain" description="DUF5733" evidence="2">
    <location>
        <begin position="63"/>
        <end position="141"/>
    </location>
</feature>
<gene>
    <name evidence="3" type="ORF">MCOS_LOCUS6226</name>
</gene>
<feature type="compositionally biased region" description="Basic and acidic residues" evidence="1">
    <location>
        <begin position="215"/>
        <end position="225"/>
    </location>
</feature>
<name>A0A0R3UG96_MESCO</name>
<accession>A0A0R3UG96</accession>
<evidence type="ECO:0000313" key="3">
    <source>
        <dbReference type="EMBL" id="VDD80223.1"/>
    </source>
</evidence>
<protein>
    <submittedName>
        <fullName evidence="5">DUF5733 domain-containing protein</fullName>
    </submittedName>
</protein>
<reference evidence="5" key="2">
    <citation type="submission" date="2019-11" db="UniProtKB">
        <authorList>
            <consortium name="WormBaseParasite"/>
        </authorList>
    </citation>
    <scope>IDENTIFICATION</scope>
</reference>
<dbReference type="WBParaSite" id="MCU_001537-RA">
    <property type="protein sequence ID" value="MCU_001537-RA"/>
    <property type="gene ID" value="MCU_001537"/>
</dbReference>
<reference evidence="3 4" key="1">
    <citation type="submission" date="2018-10" db="EMBL/GenBank/DDBJ databases">
        <authorList>
            <consortium name="Pathogen Informatics"/>
        </authorList>
    </citation>
    <scope>NUCLEOTIDE SEQUENCE [LARGE SCALE GENOMIC DNA]</scope>
</reference>
<evidence type="ECO:0000256" key="1">
    <source>
        <dbReference type="SAM" id="MobiDB-lite"/>
    </source>
</evidence>
<feature type="compositionally biased region" description="Basic residues" evidence="1">
    <location>
        <begin position="290"/>
        <end position="300"/>
    </location>
</feature>
<organism evidence="5">
    <name type="scientific">Mesocestoides corti</name>
    <name type="common">Flatworm</name>
    <dbReference type="NCBI Taxonomy" id="53468"/>
    <lineage>
        <taxon>Eukaryota</taxon>
        <taxon>Metazoa</taxon>
        <taxon>Spiralia</taxon>
        <taxon>Lophotrochozoa</taxon>
        <taxon>Platyhelminthes</taxon>
        <taxon>Cestoda</taxon>
        <taxon>Eucestoda</taxon>
        <taxon>Cyclophyllidea</taxon>
        <taxon>Mesocestoididae</taxon>
        <taxon>Mesocestoides</taxon>
    </lineage>
</organism>
<dbReference type="EMBL" id="UXSR01005243">
    <property type="protein sequence ID" value="VDD80223.1"/>
    <property type="molecule type" value="Genomic_DNA"/>
</dbReference>
<feature type="compositionally biased region" description="Polar residues" evidence="1">
    <location>
        <begin position="310"/>
        <end position="329"/>
    </location>
</feature>
<sequence length="495" mass="56273">MSVVVSHNPRQYSKNGHNNPLNPPVCSTVATLLERKFIATGNSTPLVNAERLARTIVPGSEYPRDIGVCIYTDRLLFRSSTRGPEISDIFYDDIIQIDLVSGMHNVLFVLCGRRGFGSYYFLKFPDYAVAEKIRDLVNRVNPEACLSRDGYRAPTRNHFLRANISKNNSGDYYFEFSGLQHEHEASFCSTVGSDDSDGISIKPLQRTNSFIRWEGSSRSRTSDGKRGRKYGIKGKESPIYTDRSPSVSNSREPSWDTGSTFFIQAQGSRQGHKSRSTNTHRPITVFNDTRRHRNHSRTSKRPTSEATKRGGQSQGFNILVSQPNHSNRSQSRKKGKKKDMKMKYVVSGDKKQIPKVRAPVHSMYGFADESDDSSSSLDPSAEVKVGMHRYVGERHRKTHGDARKSEQDDQDWESIDSWDTQAPRRKGPCQGVTFNVHPSEVSFPQDGDCDLDEITSTSEDSLYLEHEQHYGILFPKREVNFMPELQQRFREWNVK</sequence>
<evidence type="ECO:0000313" key="5">
    <source>
        <dbReference type="WBParaSite" id="MCU_001537-RA"/>
    </source>
</evidence>
<proteinExistence type="predicted"/>
<feature type="region of interest" description="Disordered" evidence="1">
    <location>
        <begin position="213"/>
        <end position="342"/>
    </location>
</feature>
<feature type="compositionally biased region" description="Basic residues" evidence="1">
    <location>
        <begin position="330"/>
        <end position="340"/>
    </location>
</feature>
<feature type="compositionally biased region" description="Polar residues" evidence="1">
    <location>
        <begin position="243"/>
        <end position="269"/>
    </location>
</feature>
<evidence type="ECO:0000259" key="2">
    <source>
        <dbReference type="Pfam" id="PF19004"/>
    </source>
</evidence>
<dbReference type="Pfam" id="PF19004">
    <property type="entry name" value="DUF5733"/>
    <property type="match status" value="1"/>
</dbReference>
<dbReference type="AlphaFoldDB" id="A0A0R3UG96"/>